<feature type="region of interest" description="Disordered" evidence="1">
    <location>
        <begin position="1"/>
        <end position="20"/>
    </location>
</feature>
<dbReference type="EMBL" id="JAPNOA010000039">
    <property type="protein sequence ID" value="MCY0966136.1"/>
    <property type="molecule type" value="Genomic_DNA"/>
</dbReference>
<keyword evidence="2" id="KW-0645">Protease</keyword>
<reference evidence="2" key="1">
    <citation type="submission" date="2022-11" db="EMBL/GenBank/DDBJ databases">
        <title>Parathalassolutuus dongxingensis gen. nov., sp. nov., a novel member of family Oceanospirillaceae isolated from a coastal shrimp pond in Guangxi, China.</title>
        <authorList>
            <person name="Chen H."/>
        </authorList>
    </citation>
    <scope>NUCLEOTIDE SEQUENCE</scope>
    <source>
        <strain evidence="2">G-43</strain>
    </source>
</reference>
<name>A0A9X3EKQ9_9GAMM</name>
<dbReference type="PIRSF" id="PIRSF016624">
    <property type="entry name" value="Mu_prophg_I"/>
    <property type="match status" value="1"/>
</dbReference>
<dbReference type="GO" id="GO:0006508">
    <property type="term" value="P:proteolysis"/>
    <property type="evidence" value="ECO:0007669"/>
    <property type="project" value="UniProtKB-KW"/>
</dbReference>
<keyword evidence="3" id="KW-1185">Reference proteome</keyword>
<gene>
    <name evidence="2" type="ORF">OUO13_13160</name>
</gene>
<protein>
    <submittedName>
        <fullName evidence="2">Phage protease</fullName>
    </submittedName>
</protein>
<comment type="caution">
    <text evidence="2">The sequence shown here is derived from an EMBL/GenBank/DDBJ whole genome shotgun (WGS) entry which is preliminary data.</text>
</comment>
<dbReference type="RefSeq" id="WP_283174347.1">
    <property type="nucleotide sequence ID" value="NZ_JAPNOA010000039.1"/>
</dbReference>
<evidence type="ECO:0000313" key="2">
    <source>
        <dbReference type="EMBL" id="MCY0966136.1"/>
    </source>
</evidence>
<sequence length="401" mass="42336">MSTQNPNTTSKPAPANPHPLGLAVCSALSDSTMPGDNRPGTDGLYRIQLLPDGLFAAPDGRPDDVPGGQWLMDAQAWAALKAGMDGRANDYVIDYEHQTLYAAESGSAAPASGWINPASITYEPGKGLFALARWTPRARDYIQGEEYRFISSVFTYDKQTGRPVKLLHVALTNDPALDGMDAIAALSARMGAMEPVSPNPHTRKPTPATPKGAHMNEELRALLKMLGIEVEAGDVSEAALTAHCKTAHTALAVLTAKANKVPELETGLAALKAQKAGEVNLGQYVPRQTYDAAVTELAALRAENGVLTIDQLIESAADEGKVLAAETDYLQAFGKQQGVAALKSLLAQRPAIAALKAQQAGNRKPPETSTGTAALSADEKLVADQLGISHADFLKAKAEEQ</sequence>
<proteinExistence type="predicted"/>
<accession>A0A9X3EKQ9</accession>
<keyword evidence="2" id="KW-0378">Hydrolase</keyword>
<dbReference type="GO" id="GO:0008233">
    <property type="term" value="F:peptidase activity"/>
    <property type="evidence" value="ECO:0007669"/>
    <property type="project" value="UniProtKB-KW"/>
</dbReference>
<evidence type="ECO:0000256" key="1">
    <source>
        <dbReference type="SAM" id="MobiDB-lite"/>
    </source>
</evidence>
<feature type="compositionally biased region" description="Polar residues" evidence="1">
    <location>
        <begin position="1"/>
        <end position="11"/>
    </location>
</feature>
<organism evidence="2 3">
    <name type="scientific">Parathalassolituus penaei</name>
    <dbReference type="NCBI Taxonomy" id="2997323"/>
    <lineage>
        <taxon>Bacteria</taxon>
        <taxon>Pseudomonadati</taxon>
        <taxon>Pseudomonadota</taxon>
        <taxon>Gammaproteobacteria</taxon>
        <taxon>Oceanospirillales</taxon>
        <taxon>Oceanospirillaceae</taxon>
        <taxon>Parathalassolituus</taxon>
    </lineage>
</organism>
<dbReference type="Proteomes" id="UP001150830">
    <property type="component" value="Unassembled WGS sequence"/>
</dbReference>
<dbReference type="AlphaFoldDB" id="A0A9X3EKQ9"/>
<dbReference type="InterPro" id="IPR012106">
    <property type="entry name" value="Phage_Mu_Gp1"/>
</dbReference>
<dbReference type="Pfam" id="PF10123">
    <property type="entry name" value="Mu-like_Pro"/>
    <property type="match status" value="1"/>
</dbReference>
<evidence type="ECO:0000313" key="3">
    <source>
        <dbReference type="Proteomes" id="UP001150830"/>
    </source>
</evidence>